<dbReference type="RefSeq" id="WP_184728392.1">
    <property type="nucleotide sequence ID" value="NZ_JACHIW010000001.1"/>
</dbReference>
<organism evidence="2 3">
    <name type="scientific">Saccharopolyspora phatthalungensis</name>
    <dbReference type="NCBI Taxonomy" id="664693"/>
    <lineage>
        <taxon>Bacteria</taxon>
        <taxon>Bacillati</taxon>
        <taxon>Actinomycetota</taxon>
        <taxon>Actinomycetes</taxon>
        <taxon>Pseudonocardiales</taxon>
        <taxon>Pseudonocardiaceae</taxon>
        <taxon>Saccharopolyspora</taxon>
    </lineage>
</organism>
<accession>A0A840QFI2</accession>
<evidence type="ECO:0000313" key="2">
    <source>
        <dbReference type="EMBL" id="MBB5157478.1"/>
    </source>
</evidence>
<feature type="region of interest" description="Disordered" evidence="1">
    <location>
        <begin position="237"/>
        <end position="260"/>
    </location>
</feature>
<comment type="caution">
    <text evidence="2">The sequence shown here is derived from an EMBL/GenBank/DDBJ whole genome shotgun (WGS) entry which is preliminary data.</text>
</comment>
<dbReference type="Gene3D" id="3.40.50.300">
    <property type="entry name" value="P-loop containing nucleotide triphosphate hydrolases"/>
    <property type="match status" value="1"/>
</dbReference>
<dbReference type="InterPro" id="IPR027417">
    <property type="entry name" value="P-loop_NTPase"/>
</dbReference>
<reference evidence="2 3" key="1">
    <citation type="submission" date="2020-08" db="EMBL/GenBank/DDBJ databases">
        <title>Sequencing the genomes of 1000 actinobacteria strains.</title>
        <authorList>
            <person name="Klenk H.-P."/>
        </authorList>
    </citation>
    <scope>NUCLEOTIDE SEQUENCE [LARGE SCALE GENOMIC DNA]</scope>
    <source>
        <strain evidence="2 3">DSM 45584</strain>
    </source>
</reference>
<evidence type="ECO:0000256" key="1">
    <source>
        <dbReference type="SAM" id="MobiDB-lite"/>
    </source>
</evidence>
<gene>
    <name evidence="2" type="ORF">BJ970_005012</name>
</gene>
<sequence>MTTAIAGLASTWPSPVLVVDADPSGGDLVPGWLGSWSANGWIQPDKGVVSFARATRQLVSVPSEGFAGHVQPVPGIGHARLLAGVTSRAQAAAIGDDGWHRIASAARDLTRDDGPDVLIDAGRWVPGTPWPLITEADLVLLTVRPSLRHVQAALPIARTLHETVPPDRLGLAVCATAHRSAHFVARVLGSPLVLELPDEPDGARVFSEGARRHHDPEQCQLHQATHKAARRFHTWLSPHARHNSPDRGPLSILRSQGGAA</sequence>
<dbReference type="EMBL" id="JACHIW010000001">
    <property type="protein sequence ID" value="MBB5157478.1"/>
    <property type="molecule type" value="Genomic_DNA"/>
</dbReference>
<keyword evidence="3" id="KW-1185">Reference proteome</keyword>
<dbReference type="SUPFAM" id="SSF52540">
    <property type="entry name" value="P-loop containing nucleoside triphosphate hydrolases"/>
    <property type="match status" value="1"/>
</dbReference>
<name>A0A840QFI2_9PSEU</name>
<dbReference type="AlphaFoldDB" id="A0A840QFI2"/>
<evidence type="ECO:0000313" key="3">
    <source>
        <dbReference type="Proteomes" id="UP000584374"/>
    </source>
</evidence>
<evidence type="ECO:0008006" key="4">
    <source>
        <dbReference type="Google" id="ProtNLM"/>
    </source>
</evidence>
<proteinExistence type="predicted"/>
<protein>
    <recommendedName>
        <fullName evidence="4">Cellulose biosynthesis protein BcsQ</fullName>
    </recommendedName>
</protein>
<dbReference type="Proteomes" id="UP000584374">
    <property type="component" value="Unassembled WGS sequence"/>
</dbReference>